<keyword evidence="2" id="KW-0808">Transferase</keyword>
<dbReference type="InterPro" id="IPR004114">
    <property type="entry name" value="THUMP_dom"/>
</dbReference>
<keyword evidence="3" id="KW-0694">RNA-binding</keyword>
<name>A0ABR9V631_9CHRO</name>
<dbReference type="PROSITE" id="PS51165">
    <property type="entry name" value="THUMP"/>
    <property type="match status" value="1"/>
</dbReference>
<dbReference type="Proteomes" id="UP000654604">
    <property type="component" value="Unassembled WGS sequence"/>
</dbReference>
<evidence type="ECO:0000313" key="5">
    <source>
        <dbReference type="EMBL" id="MBE9223327.1"/>
    </source>
</evidence>
<organism evidence="5 6">
    <name type="scientific">Cyanobacterium stanieri LEGE 03274</name>
    <dbReference type="NCBI Taxonomy" id="1828756"/>
    <lineage>
        <taxon>Bacteria</taxon>
        <taxon>Bacillati</taxon>
        <taxon>Cyanobacteriota</taxon>
        <taxon>Cyanophyceae</taxon>
        <taxon>Oscillatoriophycideae</taxon>
        <taxon>Chroococcales</taxon>
        <taxon>Geminocystaceae</taxon>
        <taxon>Cyanobacterium</taxon>
    </lineage>
</organism>
<dbReference type="Pfam" id="PF22020">
    <property type="entry name" value="RlmL_1st"/>
    <property type="match status" value="1"/>
</dbReference>
<accession>A0ABR9V631</accession>
<sequence length="374" mass="42454">MTYQYFATVGRGLEDIASQEIISLGGDNVKADFTGVHFQGDLELLYRVNLWCRTIFRVLWTLKVVPSYDSEQLYQSVKKFDWSDFLSPSQTFVVHCTGKSPRLNHSHFTALQVKRAIVDQQQEKYGVRSDIDTENPDVIINAHIRENKCTLSLDSSGESLHRRGYRPAMGRAPLKETLAAALLYMTDWTPDLPLVDPLCGSGTFAIEATLMALNIAPGLYRREFAFQRWNNYDSDLWDDVFRKAEEAEKDTMPIIVGSDADEDVVLQAQSNARACGFADKVKFYHQKLIDVEAPADHGILICNPPYGKRLSETEQLFPFYKLLGDVLKQRFKGWTAYILCGNKELSKKVGLRTSRRIPVDNGGIPCTLLKYDLY</sequence>
<dbReference type="InterPro" id="IPR000241">
    <property type="entry name" value="RlmKL-like_Mtase"/>
</dbReference>
<dbReference type="PROSITE" id="PS01261">
    <property type="entry name" value="UPF0020"/>
    <property type="match status" value="1"/>
</dbReference>
<reference evidence="5 6" key="1">
    <citation type="submission" date="2020-10" db="EMBL/GenBank/DDBJ databases">
        <authorList>
            <person name="Castelo-Branco R."/>
            <person name="Eusebio N."/>
            <person name="Adriana R."/>
            <person name="Vieira A."/>
            <person name="Brugerolle De Fraissinette N."/>
            <person name="Rezende De Castro R."/>
            <person name="Schneider M.P."/>
            <person name="Vasconcelos V."/>
            <person name="Leao P.N."/>
        </authorList>
    </citation>
    <scope>NUCLEOTIDE SEQUENCE [LARGE SCALE GENOMIC DNA]</scope>
    <source>
        <strain evidence="5 6">LEGE 03274</strain>
    </source>
</reference>
<dbReference type="CDD" id="cd11715">
    <property type="entry name" value="THUMP_AdoMetMT"/>
    <property type="match status" value="1"/>
</dbReference>
<keyword evidence="1 5" id="KW-0489">Methyltransferase</keyword>
<evidence type="ECO:0000256" key="2">
    <source>
        <dbReference type="ARBA" id="ARBA00022679"/>
    </source>
</evidence>
<dbReference type="SMART" id="SM00981">
    <property type="entry name" value="THUMP"/>
    <property type="match status" value="1"/>
</dbReference>
<evidence type="ECO:0000313" key="6">
    <source>
        <dbReference type="Proteomes" id="UP000654604"/>
    </source>
</evidence>
<feature type="domain" description="THUMP" evidence="4">
    <location>
        <begin position="44"/>
        <end position="155"/>
    </location>
</feature>
<dbReference type="Gene3D" id="3.40.50.150">
    <property type="entry name" value="Vaccinia Virus protein VP39"/>
    <property type="match status" value="1"/>
</dbReference>
<dbReference type="InterPro" id="IPR053943">
    <property type="entry name" value="RlmKL-like_Mtase_CS"/>
</dbReference>
<dbReference type="PANTHER" id="PTHR47313:SF1">
    <property type="entry name" value="RIBOSOMAL RNA LARGE SUBUNIT METHYLTRANSFERASE K_L"/>
    <property type="match status" value="1"/>
</dbReference>
<dbReference type="InterPro" id="IPR029063">
    <property type="entry name" value="SAM-dependent_MTases_sf"/>
</dbReference>
<proteinExistence type="predicted"/>
<gene>
    <name evidence="5" type="ORF">IQ215_11520</name>
</gene>
<dbReference type="Pfam" id="PF02926">
    <property type="entry name" value="THUMP"/>
    <property type="match status" value="1"/>
</dbReference>
<dbReference type="PANTHER" id="PTHR47313">
    <property type="entry name" value="RIBOSOMAL RNA LARGE SUBUNIT METHYLTRANSFERASE K/L"/>
    <property type="match status" value="1"/>
</dbReference>
<dbReference type="GO" id="GO:0008168">
    <property type="term" value="F:methyltransferase activity"/>
    <property type="evidence" value="ECO:0007669"/>
    <property type="project" value="UniProtKB-KW"/>
</dbReference>
<dbReference type="Gene3D" id="3.30.2130.30">
    <property type="match status" value="1"/>
</dbReference>
<comment type="caution">
    <text evidence="5">The sequence shown here is derived from an EMBL/GenBank/DDBJ whole genome shotgun (WGS) entry which is preliminary data.</text>
</comment>
<keyword evidence="6" id="KW-1185">Reference proteome</keyword>
<dbReference type="EMBL" id="JADEWC010000028">
    <property type="protein sequence ID" value="MBE9223327.1"/>
    <property type="molecule type" value="Genomic_DNA"/>
</dbReference>
<dbReference type="InterPro" id="IPR054170">
    <property type="entry name" value="RlmL_1st"/>
</dbReference>
<evidence type="ECO:0000259" key="4">
    <source>
        <dbReference type="PROSITE" id="PS51165"/>
    </source>
</evidence>
<evidence type="ECO:0000256" key="3">
    <source>
        <dbReference type="PROSITE-ProRule" id="PRU00529"/>
    </source>
</evidence>
<dbReference type="GO" id="GO:0032259">
    <property type="term" value="P:methylation"/>
    <property type="evidence" value="ECO:0007669"/>
    <property type="project" value="UniProtKB-KW"/>
</dbReference>
<dbReference type="Pfam" id="PF01170">
    <property type="entry name" value="UPF0020"/>
    <property type="match status" value="1"/>
</dbReference>
<dbReference type="SUPFAM" id="SSF143437">
    <property type="entry name" value="THUMP domain-like"/>
    <property type="match status" value="1"/>
</dbReference>
<dbReference type="RefSeq" id="WP_193801536.1">
    <property type="nucleotide sequence ID" value="NZ_JADEWC010000028.1"/>
</dbReference>
<dbReference type="SUPFAM" id="SSF53335">
    <property type="entry name" value="S-adenosyl-L-methionine-dependent methyltransferases"/>
    <property type="match status" value="1"/>
</dbReference>
<evidence type="ECO:0000256" key="1">
    <source>
        <dbReference type="ARBA" id="ARBA00022603"/>
    </source>
</evidence>
<protein>
    <submittedName>
        <fullName evidence="5">Class I SAM-dependent RNA methyltransferase</fullName>
    </submittedName>
</protein>